<evidence type="ECO:0000259" key="2">
    <source>
        <dbReference type="SMART" id="SM00343"/>
    </source>
</evidence>
<dbReference type="AlphaFoldDB" id="A0A6G0VPR6"/>
<feature type="non-terminal residue" evidence="3">
    <location>
        <position position="460"/>
    </location>
</feature>
<dbReference type="Pfam" id="PF05699">
    <property type="entry name" value="Dimer_Tnp_hAT"/>
    <property type="match status" value="1"/>
</dbReference>
<dbReference type="PANTHER" id="PTHR46289:SF14">
    <property type="entry name" value="DUF4371 DOMAIN-CONTAINING PROTEIN"/>
    <property type="match status" value="1"/>
</dbReference>
<dbReference type="SUPFAM" id="SSF53098">
    <property type="entry name" value="Ribonuclease H-like"/>
    <property type="match status" value="1"/>
</dbReference>
<gene>
    <name evidence="3" type="ORF">FWK35_00033684</name>
</gene>
<dbReference type="InterPro" id="IPR012337">
    <property type="entry name" value="RNaseH-like_sf"/>
</dbReference>
<dbReference type="InterPro" id="IPR036875">
    <property type="entry name" value="Znf_CCHC_sf"/>
</dbReference>
<comment type="caution">
    <text evidence="3">The sequence shown here is derived from an EMBL/GenBank/DDBJ whole genome shotgun (WGS) entry which is preliminary data.</text>
</comment>
<dbReference type="InterPro" id="IPR001878">
    <property type="entry name" value="Znf_CCHC"/>
</dbReference>
<dbReference type="OrthoDB" id="10068424at2759"/>
<proteinExistence type="predicted"/>
<dbReference type="Proteomes" id="UP000478052">
    <property type="component" value="Unassembled WGS sequence"/>
</dbReference>
<dbReference type="Gene3D" id="4.10.60.10">
    <property type="entry name" value="Zinc finger, CCHC-type"/>
    <property type="match status" value="1"/>
</dbReference>
<dbReference type="InterPro" id="IPR052958">
    <property type="entry name" value="IFN-induced_PKR_regulator"/>
</dbReference>
<feature type="domain" description="CCHC-type" evidence="2">
    <location>
        <begin position="391"/>
        <end position="407"/>
    </location>
</feature>
<sequence length="460" mass="53134">MNILSTQLQQRSSTLGKAVSVINGVIKTLKDKRSNMAFSDVWSSVKLFAESYDIQLYSIGSKRKRKEPSYLNDFYLSTTTSAENIQTEQTENGMEDYWRTIYFQIIDSLVNNLEKRFSSESLNIAIGVDNFLKLNFNDSTCFIEHYKELLNIDIDAIKCEMKVAKNCLLRLNEENEINIDGLKQVVNRVVYPNLFKLVQLALTIPISSASCKRSFSAMRRIKNWLRTSMEQDRFTNLSVIYIERTPPSQKVKLRLCDTLKEMLSNYINPKPNVLTERYKFKERKQGSEETINQFVTALKKFSQDNNIKRRLMSEPGLTFKKSVTLCLSMEAANNDVSHWEKQELNYQRGMKFKQTRQPWEQVKSRKAHRSDSMSNNQKDSTNNSSYGRKTVCFCCGKAGHTKPFCKYKHLTCTKCSKVGHLIKVCKAKSKAGNVNILEESNILNDFEDLHIDNLFSLETV</sequence>
<evidence type="ECO:0000313" key="3">
    <source>
        <dbReference type="EMBL" id="KAF0701496.1"/>
    </source>
</evidence>
<evidence type="ECO:0000256" key="1">
    <source>
        <dbReference type="SAM" id="MobiDB-lite"/>
    </source>
</evidence>
<feature type="domain" description="CCHC-type" evidence="2">
    <location>
        <begin position="411"/>
        <end position="427"/>
    </location>
</feature>
<reference evidence="3 4" key="1">
    <citation type="submission" date="2019-08" db="EMBL/GenBank/DDBJ databases">
        <title>Whole genome of Aphis craccivora.</title>
        <authorList>
            <person name="Voronova N.V."/>
            <person name="Shulinski R.S."/>
            <person name="Bandarenka Y.V."/>
            <person name="Zhorov D.G."/>
            <person name="Warner D."/>
        </authorList>
    </citation>
    <scope>NUCLEOTIDE SEQUENCE [LARGE SCALE GENOMIC DNA]</scope>
    <source>
        <strain evidence="3">180601</strain>
        <tissue evidence="3">Whole Body</tissue>
    </source>
</reference>
<name>A0A6G0VPR6_APHCR</name>
<dbReference type="SUPFAM" id="SSF57756">
    <property type="entry name" value="Retrovirus zinc finger-like domains"/>
    <property type="match status" value="1"/>
</dbReference>
<dbReference type="PANTHER" id="PTHR46289">
    <property type="entry name" value="52 KDA REPRESSOR OF THE INHIBITOR OF THE PROTEIN KINASE-LIKE PROTEIN-RELATED"/>
    <property type="match status" value="1"/>
</dbReference>
<protein>
    <recommendedName>
        <fullName evidence="2">CCHC-type domain-containing protein</fullName>
    </recommendedName>
</protein>
<accession>A0A6G0VPR6</accession>
<feature type="region of interest" description="Disordered" evidence="1">
    <location>
        <begin position="355"/>
        <end position="383"/>
    </location>
</feature>
<organism evidence="3 4">
    <name type="scientific">Aphis craccivora</name>
    <name type="common">Cowpea aphid</name>
    <dbReference type="NCBI Taxonomy" id="307492"/>
    <lineage>
        <taxon>Eukaryota</taxon>
        <taxon>Metazoa</taxon>
        <taxon>Ecdysozoa</taxon>
        <taxon>Arthropoda</taxon>
        <taxon>Hexapoda</taxon>
        <taxon>Insecta</taxon>
        <taxon>Pterygota</taxon>
        <taxon>Neoptera</taxon>
        <taxon>Paraneoptera</taxon>
        <taxon>Hemiptera</taxon>
        <taxon>Sternorrhyncha</taxon>
        <taxon>Aphidomorpha</taxon>
        <taxon>Aphidoidea</taxon>
        <taxon>Aphididae</taxon>
        <taxon>Aphidini</taxon>
        <taxon>Aphis</taxon>
        <taxon>Aphis</taxon>
    </lineage>
</organism>
<dbReference type="InterPro" id="IPR008906">
    <property type="entry name" value="HATC_C_dom"/>
</dbReference>
<evidence type="ECO:0000313" key="4">
    <source>
        <dbReference type="Proteomes" id="UP000478052"/>
    </source>
</evidence>
<dbReference type="SMART" id="SM00343">
    <property type="entry name" value="ZnF_C2HC"/>
    <property type="match status" value="2"/>
</dbReference>
<dbReference type="GO" id="GO:0003676">
    <property type="term" value="F:nucleic acid binding"/>
    <property type="evidence" value="ECO:0007669"/>
    <property type="project" value="InterPro"/>
</dbReference>
<feature type="compositionally biased region" description="Polar residues" evidence="1">
    <location>
        <begin position="372"/>
        <end position="383"/>
    </location>
</feature>
<dbReference type="GO" id="GO:0008270">
    <property type="term" value="F:zinc ion binding"/>
    <property type="evidence" value="ECO:0007669"/>
    <property type="project" value="InterPro"/>
</dbReference>
<keyword evidence="4" id="KW-1185">Reference proteome</keyword>
<dbReference type="EMBL" id="VUJU01014711">
    <property type="protein sequence ID" value="KAF0701496.1"/>
    <property type="molecule type" value="Genomic_DNA"/>
</dbReference>
<dbReference type="GO" id="GO:0046983">
    <property type="term" value="F:protein dimerization activity"/>
    <property type="evidence" value="ECO:0007669"/>
    <property type="project" value="InterPro"/>
</dbReference>